<keyword evidence="2" id="KW-1185">Reference proteome</keyword>
<dbReference type="RefSeq" id="WP_217628169.1">
    <property type="nucleotide sequence ID" value="NZ_FMHT01000002.1"/>
</dbReference>
<name>A0A1C6R7H3_9ACTN</name>
<dbReference type="Proteomes" id="UP000199699">
    <property type="component" value="Unassembled WGS sequence"/>
</dbReference>
<accession>A0A1C6R7H3</accession>
<dbReference type="EMBL" id="FMHT01000002">
    <property type="protein sequence ID" value="SCL12893.1"/>
    <property type="molecule type" value="Genomic_DNA"/>
</dbReference>
<reference evidence="1 2" key="1">
    <citation type="submission" date="2016-06" db="EMBL/GenBank/DDBJ databases">
        <authorList>
            <person name="Kjaerup R.B."/>
            <person name="Dalgaard T.S."/>
            <person name="Juul-Madsen H.R."/>
        </authorList>
    </citation>
    <scope>NUCLEOTIDE SEQUENCE [LARGE SCALE GENOMIC DNA]</scope>
    <source>
        <strain evidence="1 2">DSM 43818</strain>
    </source>
</reference>
<evidence type="ECO:0000313" key="1">
    <source>
        <dbReference type="EMBL" id="SCL12893.1"/>
    </source>
</evidence>
<protein>
    <submittedName>
        <fullName evidence="1">Uncharacterized protein</fullName>
    </submittedName>
</protein>
<dbReference type="AlphaFoldDB" id="A0A1C6R7H3"/>
<gene>
    <name evidence="1" type="ORF">GA0070616_0055</name>
</gene>
<proteinExistence type="predicted"/>
<dbReference type="STRING" id="145857.GA0070616_0055"/>
<sequence length="194" mass="20977">MSGFVLAVDPVACRDEVARFWSKVVRGPGSACWIWAGAVGDDGYGSFSIRRPVLDEQGRARPSSRPGRALMREYVVSAPRYALAATHGVMLTASVVAAHEVCDEPICVRTHEGLVEGGLAHVVVSTQAENLSQMGRLGRGGGTPRPWHARGLDRRARAARSRALRDVVREHGWDVARMEAAVAALQPAEQARLF</sequence>
<organism evidence="1 2">
    <name type="scientific">Micromonospora nigra</name>
    <dbReference type="NCBI Taxonomy" id="145857"/>
    <lineage>
        <taxon>Bacteria</taxon>
        <taxon>Bacillati</taxon>
        <taxon>Actinomycetota</taxon>
        <taxon>Actinomycetes</taxon>
        <taxon>Micromonosporales</taxon>
        <taxon>Micromonosporaceae</taxon>
        <taxon>Micromonospora</taxon>
    </lineage>
</organism>
<evidence type="ECO:0000313" key="2">
    <source>
        <dbReference type="Proteomes" id="UP000199699"/>
    </source>
</evidence>